<dbReference type="PROSITE" id="PS51064">
    <property type="entry name" value="IRS_PTB"/>
    <property type="match status" value="1"/>
</dbReference>
<dbReference type="InterPro" id="IPR037751">
    <property type="entry name" value="Dok1/2/3_PTB"/>
</dbReference>
<feature type="compositionally biased region" description="Basic and acidic residues" evidence="2">
    <location>
        <begin position="399"/>
        <end position="408"/>
    </location>
</feature>
<evidence type="ECO:0000313" key="5">
    <source>
        <dbReference type="Proteomes" id="UP000594220"/>
    </source>
</evidence>
<evidence type="ECO:0000256" key="2">
    <source>
        <dbReference type="SAM" id="MobiDB-lite"/>
    </source>
</evidence>
<dbReference type="GO" id="GO:0043410">
    <property type="term" value="P:positive regulation of MAPK cascade"/>
    <property type="evidence" value="ECO:0007669"/>
    <property type="project" value="TreeGrafter"/>
</dbReference>
<dbReference type="InterPro" id="IPR050996">
    <property type="entry name" value="Docking_Protein_DOK"/>
</dbReference>
<feature type="compositionally biased region" description="Basic and acidic residues" evidence="2">
    <location>
        <begin position="318"/>
        <end position="327"/>
    </location>
</feature>
<dbReference type="Pfam" id="PF02174">
    <property type="entry name" value="IRS"/>
    <property type="match status" value="1"/>
</dbReference>
<proteinExistence type="predicted"/>
<feature type="domain" description="IRS-type PTB" evidence="3">
    <location>
        <begin position="106"/>
        <end position="210"/>
    </location>
</feature>
<feature type="region of interest" description="Disordered" evidence="2">
    <location>
        <begin position="209"/>
        <end position="252"/>
    </location>
</feature>
<feature type="region of interest" description="Disordered" evidence="2">
    <location>
        <begin position="291"/>
        <end position="334"/>
    </location>
</feature>
<dbReference type="PANTHER" id="PTHR21258">
    <property type="entry name" value="DOCKING PROTEIN RELATED"/>
    <property type="match status" value="1"/>
</dbReference>
<dbReference type="GO" id="GO:0007169">
    <property type="term" value="P:cell surface receptor protein tyrosine kinase signaling pathway"/>
    <property type="evidence" value="ECO:0007669"/>
    <property type="project" value="TreeGrafter"/>
</dbReference>
<dbReference type="SMART" id="SM00310">
    <property type="entry name" value="PTBI"/>
    <property type="match status" value="1"/>
</dbReference>
<reference evidence="4" key="2">
    <citation type="submission" date="2025-09" db="UniProtKB">
        <authorList>
            <consortium name="Ensembl"/>
        </authorList>
    </citation>
    <scope>IDENTIFICATION</scope>
</reference>
<dbReference type="PANTHER" id="PTHR21258:SF46">
    <property type="entry name" value="DOCKING PROTEIN 1"/>
    <property type="match status" value="1"/>
</dbReference>
<gene>
    <name evidence="4" type="primary">DOK1</name>
</gene>
<sequence>VARLEFFDCKDPGASGEKPGTKRLDKKIVRLADCVSVAPASESGPKEGTATFCLETSDRSYLFAAQKQQSTEWVGKLCEIAFGVKGSAAVPALEMAVNSIYSPPFAVNSFWVTMQRTEAAERCGLYGTYQLRAERDGLALCDPQTKETLYEWPYRLLRRYGRDKVMFSFEAGRRCRSGPGNFTFETKQGNEIFRLVEASIREQKTLAEEHRQSCDSLDSDCPSVIKTAPTSTPPRSPLPKVPRPVLPSEDVSSLYSEPLDSVKGLRPRLDPLYSDPIDSKLGAVAKGPGLAMYNPVRPEDSVPEPGPGPGPAPRRKEHIYDEPEGRAPRPPPDAICIYDEARLVGEAWRTQGLDDRDGYEFPYNPNSDYSVPPVQPKAGAKGPKPIPAPKPQAALIPKALEKGTDASRRRVGPGPDRAGIRPGLNSSNNNNKEVLYSHVLKPPRGPRPELCVDDDSLTPVYEDLGEI</sequence>
<dbReference type="GO" id="GO:0007265">
    <property type="term" value="P:Ras protein signal transduction"/>
    <property type="evidence" value="ECO:0007669"/>
    <property type="project" value="TreeGrafter"/>
</dbReference>
<dbReference type="Proteomes" id="UP000594220">
    <property type="component" value="Unplaced"/>
</dbReference>
<accession>A0A7M4EX64</accession>
<organism evidence="4 5">
    <name type="scientific">Crocodylus porosus</name>
    <name type="common">Saltwater crocodile</name>
    <name type="synonym">Estuarine crocodile</name>
    <dbReference type="NCBI Taxonomy" id="8502"/>
    <lineage>
        <taxon>Eukaryota</taxon>
        <taxon>Metazoa</taxon>
        <taxon>Chordata</taxon>
        <taxon>Craniata</taxon>
        <taxon>Vertebrata</taxon>
        <taxon>Euteleostomi</taxon>
        <taxon>Archelosauria</taxon>
        <taxon>Archosauria</taxon>
        <taxon>Crocodylia</taxon>
        <taxon>Longirostres</taxon>
        <taxon>Crocodylidae</taxon>
        <taxon>Crocodylus</taxon>
    </lineage>
</organism>
<dbReference type="CDD" id="cd01203">
    <property type="entry name" value="PTB_DOK1_DOK2_DOK3"/>
    <property type="match status" value="1"/>
</dbReference>
<dbReference type="InterPro" id="IPR011993">
    <property type="entry name" value="PH-like_dom_sf"/>
</dbReference>
<evidence type="ECO:0000313" key="4">
    <source>
        <dbReference type="Ensembl" id="ENSCPRP00005015762.1"/>
    </source>
</evidence>
<dbReference type="AlphaFoldDB" id="A0A7M4EX64"/>
<protein>
    <submittedName>
        <fullName evidence="4">Docking protein 1</fullName>
    </submittedName>
</protein>
<keyword evidence="5" id="KW-1185">Reference proteome</keyword>
<evidence type="ECO:0000259" key="3">
    <source>
        <dbReference type="PROSITE" id="PS51064"/>
    </source>
</evidence>
<name>A0A7M4EX64_CROPO</name>
<feature type="region of interest" description="Disordered" evidence="2">
    <location>
        <begin position="353"/>
        <end position="432"/>
    </location>
</feature>
<evidence type="ECO:0000256" key="1">
    <source>
        <dbReference type="ARBA" id="ARBA00022553"/>
    </source>
</evidence>
<dbReference type="SUPFAM" id="SSF50729">
    <property type="entry name" value="PH domain-like"/>
    <property type="match status" value="1"/>
</dbReference>
<keyword evidence="1" id="KW-0597">Phosphoprotein</keyword>
<dbReference type="Gene3D" id="2.30.29.30">
    <property type="entry name" value="Pleckstrin-homology domain (PH domain)/Phosphotyrosine-binding domain (PTB)"/>
    <property type="match status" value="2"/>
</dbReference>
<dbReference type="OMA" id="EFFDCKE"/>
<dbReference type="SMART" id="SM01244">
    <property type="entry name" value="IRS"/>
    <property type="match status" value="1"/>
</dbReference>
<dbReference type="InterPro" id="IPR002404">
    <property type="entry name" value="IRS_PTB"/>
</dbReference>
<reference evidence="4" key="1">
    <citation type="submission" date="2025-08" db="UniProtKB">
        <authorList>
            <consortium name="Ensembl"/>
        </authorList>
    </citation>
    <scope>IDENTIFICATION</scope>
</reference>
<feature type="compositionally biased region" description="Pro residues" evidence="2">
    <location>
        <begin position="231"/>
        <end position="245"/>
    </location>
</feature>
<dbReference type="GeneTree" id="ENSGT00940000155980"/>
<dbReference type="Ensembl" id="ENSCPRT00005018469.1">
    <property type="protein sequence ID" value="ENSCPRP00005015762.1"/>
    <property type="gene ID" value="ENSCPRG00005011037.1"/>
</dbReference>
<dbReference type="GO" id="GO:0005737">
    <property type="term" value="C:cytoplasm"/>
    <property type="evidence" value="ECO:0007669"/>
    <property type="project" value="TreeGrafter"/>
</dbReference>